<dbReference type="InterPro" id="IPR044764">
    <property type="entry name" value="DDX52/Rok1_DEADc"/>
</dbReference>
<proteinExistence type="inferred from homology"/>
<protein>
    <recommendedName>
        <fullName evidence="10">ATP-dependent RNA helicase ROK1</fullName>
        <ecNumber evidence="1">3.6.4.13</ecNumber>
    </recommendedName>
    <alternativeName>
        <fullName evidence="11">ATP-dependent RNA helicase rok1</fullName>
    </alternativeName>
</protein>
<evidence type="ECO:0000313" key="16">
    <source>
        <dbReference type="EMBL" id="KAF2454643.1"/>
    </source>
</evidence>
<feature type="region of interest" description="Disordered" evidence="13">
    <location>
        <begin position="674"/>
        <end position="752"/>
    </location>
</feature>
<feature type="compositionally biased region" description="Polar residues" evidence="13">
    <location>
        <begin position="699"/>
        <end position="708"/>
    </location>
</feature>
<dbReference type="Gene3D" id="3.40.50.300">
    <property type="entry name" value="P-loop containing nucleotide triphosphate hydrolases"/>
    <property type="match status" value="2"/>
</dbReference>
<name>A0A6A6NTP3_9PEZI</name>
<keyword evidence="4" id="KW-0347">Helicase</keyword>
<evidence type="ECO:0000256" key="9">
    <source>
        <dbReference type="ARBA" id="ARBA00024367"/>
    </source>
</evidence>
<evidence type="ECO:0000256" key="11">
    <source>
        <dbReference type="ARBA" id="ARBA00024419"/>
    </source>
</evidence>
<dbReference type="GO" id="GO:0003724">
    <property type="term" value="F:RNA helicase activity"/>
    <property type="evidence" value="ECO:0007669"/>
    <property type="project" value="UniProtKB-EC"/>
</dbReference>
<dbReference type="Pfam" id="PF00270">
    <property type="entry name" value="DEAD"/>
    <property type="match status" value="2"/>
</dbReference>
<keyword evidence="17" id="KW-1185">Reference proteome</keyword>
<evidence type="ECO:0000256" key="3">
    <source>
        <dbReference type="ARBA" id="ARBA00022801"/>
    </source>
</evidence>
<dbReference type="GO" id="GO:0030490">
    <property type="term" value="P:maturation of SSU-rRNA"/>
    <property type="evidence" value="ECO:0007669"/>
    <property type="project" value="InterPro"/>
</dbReference>
<dbReference type="Pfam" id="PF00271">
    <property type="entry name" value="Helicase_C"/>
    <property type="match status" value="1"/>
</dbReference>
<dbReference type="GO" id="GO:0016787">
    <property type="term" value="F:hydrolase activity"/>
    <property type="evidence" value="ECO:0007669"/>
    <property type="project" value="UniProtKB-KW"/>
</dbReference>
<dbReference type="InterPro" id="IPR027417">
    <property type="entry name" value="P-loop_NTPase"/>
</dbReference>
<feature type="domain" description="Helicase ATP-binding" evidence="14">
    <location>
        <begin position="230"/>
        <end position="455"/>
    </location>
</feature>
<evidence type="ECO:0000256" key="6">
    <source>
        <dbReference type="ARBA" id="ARBA00022884"/>
    </source>
</evidence>
<keyword evidence="3 16" id="KW-0378">Hydrolase</keyword>
<dbReference type="GO" id="GO:0005524">
    <property type="term" value="F:ATP binding"/>
    <property type="evidence" value="ECO:0007669"/>
    <property type="project" value="UniProtKB-KW"/>
</dbReference>
<dbReference type="PANTHER" id="PTHR47959">
    <property type="entry name" value="ATP-DEPENDENT RNA HELICASE RHLE-RELATED"/>
    <property type="match status" value="1"/>
</dbReference>
<keyword evidence="5" id="KW-0067">ATP-binding</keyword>
<dbReference type="AlphaFoldDB" id="A0A6A6NTP3"/>
<dbReference type="GO" id="GO:0005829">
    <property type="term" value="C:cytosol"/>
    <property type="evidence" value="ECO:0007669"/>
    <property type="project" value="TreeGrafter"/>
</dbReference>
<evidence type="ECO:0000256" key="13">
    <source>
        <dbReference type="SAM" id="MobiDB-lite"/>
    </source>
</evidence>
<evidence type="ECO:0000256" key="2">
    <source>
        <dbReference type="ARBA" id="ARBA00022741"/>
    </source>
</evidence>
<feature type="compositionally biased region" description="Acidic residues" evidence="13">
    <location>
        <begin position="741"/>
        <end position="752"/>
    </location>
</feature>
<dbReference type="InterPro" id="IPR014001">
    <property type="entry name" value="Helicase_ATP-bd"/>
</dbReference>
<dbReference type="InterPro" id="IPR050079">
    <property type="entry name" value="DEAD_box_RNA_helicase"/>
</dbReference>
<comment type="catalytic activity">
    <reaction evidence="12">
        <text>ATP + H2O = ADP + phosphate + H(+)</text>
        <dbReference type="Rhea" id="RHEA:13065"/>
        <dbReference type="ChEBI" id="CHEBI:15377"/>
        <dbReference type="ChEBI" id="CHEBI:15378"/>
        <dbReference type="ChEBI" id="CHEBI:30616"/>
        <dbReference type="ChEBI" id="CHEBI:43474"/>
        <dbReference type="ChEBI" id="CHEBI:456216"/>
        <dbReference type="EC" id="3.6.4.13"/>
    </reaction>
</comment>
<evidence type="ECO:0000256" key="7">
    <source>
        <dbReference type="ARBA" id="ARBA00024310"/>
    </source>
</evidence>
<evidence type="ECO:0000259" key="14">
    <source>
        <dbReference type="PROSITE" id="PS51192"/>
    </source>
</evidence>
<dbReference type="PROSITE" id="PS51194">
    <property type="entry name" value="HELICASE_CTER"/>
    <property type="match status" value="1"/>
</dbReference>
<dbReference type="EC" id="3.6.4.13" evidence="1"/>
<feature type="region of interest" description="Disordered" evidence="13">
    <location>
        <begin position="1"/>
        <end position="65"/>
    </location>
</feature>
<gene>
    <name evidence="16" type="ORF">BDY21DRAFT_352339</name>
</gene>
<feature type="domain" description="Helicase C-terminal" evidence="15">
    <location>
        <begin position="500"/>
        <end position="671"/>
    </location>
</feature>
<dbReference type="CDD" id="cd18787">
    <property type="entry name" value="SF2_C_DEAD"/>
    <property type="match status" value="1"/>
</dbReference>
<dbReference type="SMART" id="SM00487">
    <property type="entry name" value="DEXDc"/>
    <property type="match status" value="1"/>
</dbReference>
<dbReference type="PANTHER" id="PTHR47959:SF15">
    <property type="entry name" value="RNA HELICASE"/>
    <property type="match status" value="1"/>
</dbReference>
<dbReference type="InterPro" id="IPR011545">
    <property type="entry name" value="DEAD/DEAH_box_helicase_dom"/>
</dbReference>
<dbReference type="InterPro" id="IPR001650">
    <property type="entry name" value="Helicase_C-like"/>
</dbReference>
<dbReference type="OrthoDB" id="360161at2759"/>
<comment type="similarity">
    <text evidence="8">Belongs to the DEAD box helicase family. DDX52/ROK1 subfamily.</text>
</comment>
<dbReference type="EMBL" id="MU001690">
    <property type="protein sequence ID" value="KAF2454643.1"/>
    <property type="molecule type" value="Genomic_DNA"/>
</dbReference>
<evidence type="ECO:0000259" key="15">
    <source>
        <dbReference type="PROSITE" id="PS51194"/>
    </source>
</evidence>
<keyword evidence="6" id="KW-0694">RNA-binding</keyword>
<evidence type="ECO:0000256" key="10">
    <source>
        <dbReference type="ARBA" id="ARBA00024410"/>
    </source>
</evidence>
<reference evidence="16" key="1">
    <citation type="journal article" date="2020" name="Stud. Mycol.">
        <title>101 Dothideomycetes genomes: a test case for predicting lifestyles and emergence of pathogens.</title>
        <authorList>
            <person name="Haridas S."/>
            <person name="Albert R."/>
            <person name="Binder M."/>
            <person name="Bloem J."/>
            <person name="Labutti K."/>
            <person name="Salamov A."/>
            <person name="Andreopoulos B."/>
            <person name="Baker S."/>
            <person name="Barry K."/>
            <person name="Bills G."/>
            <person name="Bluhm B."/>
            <person name="Cannon C."/>
            <person name="Castanera R."/>
            <person name="Culley D."/>
            <person name="Daum C."/>
            <person name="Ezra D."/>
            <person name="Gonzalez J."/>
            <person name="Henrissat B."/>
            <person name="Kuo A."/>
            <person name="Liang C."/>
            <person name="Lipzen A."/>
            <person name="Lutzoni F."/>
            <person name="Magnuson J."/>
            <person name="Mondo S."/>
            <person name="Nolan M."/>
            <person name="Ohm R."/>
            <person name="Pangilinan J."/>
            <person name="Park H.-J."/>
            <person name="Ramirez L."/>
            <person name="Alfaro M."/>
            <person name="Sun H."/>
            <person name="Tritt A."/>
            <person name="Yoshinaga Y."/>
            <person name="Zwiers L.-H."/>
            <person name="Turgeon B."/>
            <person name="Goodwin S."/>
            <person name="Spatafora J."/>
            <person name="Crous P."/>
            <person name="Grigoriev I."/>
        </authorList>
    </citation>
    <scope>NUCLEOTIDE SEQUENCE</scope>
    <source>
        <strain evidence="16">ATCC 16933</strain>
    </source>
</reference>
<dbReference type="CDD" id="cd17957">
    <property type="entry name" value="DEADc_DDX52"/>
    <property type="match status" value="1"/>
</dbReference>
<feature type="compositionally biased region" description="Basic and acidic residues" evidence="13">
    <location>
        <begin position="709"/>
        <end position="718"/>
    </location>
</feature>
<dbReference type="GO" id="GO:0003723">
    <property type="term" value="F:RNA binding"/>
    <property type="evidence" value="ECO:0007669"/>
    <property type="project" value="UniProtKB-KW"/>
</dbReference>
<dbReference type="Proteomes" id="UP000799766">
    <property type="component" value="Unassembled WGS sequence"/>
</dbReference>
<dbReference type="PROSITE" id="PS51192">
    <property type="entry name" value="HELICASE_ATP_BIND_1"/>
    <property type="match status" value="1"/>
</dbReference>
<evidence type="ECO:0000256" key="12">
    <source>
        <dbReference type="ARBA" id="ARBA00047984"/>
    </source>
</evidence>
<comment type="function">
    <text evidence="7">ATP-dependent RNA helicase involved in 40S ribosomal subunit biogenesis. Required for the processing and cleavage of 35S pre-rRNA at sites A0, A1, and A2, leading to mature 18S rRNA.</text>
</comment>
<keyword evidence="2" id="KW-0547">Nucleotide-binding</keyword>
<evidence type="ECO:0000313" key="17">
    <source>
        <dbReference type="Proteomes" id="UP000799766"/>
    </source>
</evidence>
<evidence type="ECO:0000256" key="1">
    <source>
        <dbReference type="ARBA" id="ARBA00012552"/>
    </source>
</evidence>
<dbReference type="SMART" id="SM00490">
    <property type="entry name" value="HELICc"/>
    <property type="match status" value="1"/>
</dbReference>
<feature type="compositionally biased region" description="Basic and acidic residues" evidence="13">
    <location>
        <begin position="685"/>
        <end position="696"/>
    </location>
</feature>
<organism evidence="16 17">
    <name type="scientific">Lineolata rhizophorae</name>
    <dbReference type="NCBI Taxonomy" id="578093"/>
    <lineage>
        <taxon>Eukaryota</taxon>
        <taxon>Fungi</taxon>
        <taxon>Dikarya</taxon>
        <taxon>Ascomycota</taxon>
        <taxon>Pezizomycotina</taxon>
        <taxon>Dothideomycetes</taxon>
        <taxon>Dothideomycetes incertae sedis</taxon>
        <taxon>Lineolatales</taxon>
        <taxon>Lineolataceae</taxon>
        <taxon>Lineolata</taxon>
    </lineage>
</organism>
<sequence length="752" mass="81694">MDAFKILSRSTKLSTNSPRKGSASKTPSSGQPNTPQLFGRDVATSAESASRKRKREGQGTASGKVADSVVPDLDIFPLAENFDNVPALGSGVAPQNEVTQPAGSSVTSVLLAPEEGGQELLSEGECKRLLRLHKLKVTLLQDAEITKSMRTQEAGMAKRTRSQLFPQPLVSFNQLESRYSLNSKLGANLRANGYTVPTEVQLGSLPLLLQSQPRRQHLNSPNMVPDDADKKGLHWDVDLLAVAPTGSGKTLAFLIPVVNALAKERSPPLHMLREETGKGGPVAVVVAPTKELANQIVNEARKLALGTSLRISRLRKGQRISAPRAEDNTDGGCEVSSEESNVSFGGNTACAARSNLCKKGAKKQPILKADVLVSTPLLLLSAIESGPNNTSPLSTVRHLILDEADVLLDPLFREQTLKIWYSCTHPLLRVRLWSATMGSSIEEIALTTINDRWNRLPSTAKKSVQQPPVVRLVVGLKDTAVPNVAHALTYAATEQGKLIAVRQMLHPTMPSAGTGPVLRPPFLIFTQTIQRAIALHAELLYDIPAEAGGRARIAVLHAELSDTTRDEIMTRFRLGEIWVLITTDLLARGVDFRGVNGVVNYDVPNSAAAYVHRVGRTARAGREGGVAVTLYTKEDIPYVKNVANVIAASQKSRGACEGELHGIERWLLDSLPTPSKRDKQRLKKRGVEARRPDHYGKNASKTRISTKSGFERRIESNRKGAIRGTKNRTQHDRRSGQDLSSADDTDFVGFDD</sequence>
<accession>A0A6A6NTP3</accession>
<dbReference type="SUPFAM" id="SSF52540">
    <property type="entry name" value="P-loop containing nucleoside triphosphate hydrolases"/>
    <property type="match status" value="1"/>
</dbReference>
<evidence type="ECO:0000256" key="4">
    <source>
        <dbReference type="ARBA" id="ARBA00022806"/>
    </source>
</evidence>
<evidence type="ECO:0000256" key="8">
    <source>
        <dbReference type="ARBA" id="ARBA00024355"/>
    </source>
</evidence>
<feature type="compositionally biased region" description="Polar residues" evidence="13">
    <location>
        <begin position="8"/>
        <end position="36"/>
    </location>
</feature>
<comment type="subunit">
    <text evidence="9">Interacts with the U3 snoRNA and is associated with the 90S and 40S pre-ribosomes.</text>
</comment>
<evidence type="ECO:0000256" key="5">
    <source>
        <dbReference type="ARBA" id="ARBA00022840"/>
    </source>
</evidence>